<feature type="domain" description="HAMP" evidence="5">
    <location>
        <begin position="164"/>
        <end position="217"/>
    </location>
</feature>
<dbReference type="Gene3D" id="6.10.340.10">
    <property type="match status" value="1"/>
</dbReference>
<feature type="transmembrane region" description="Helical" evidence="4">
    <location>
        <begin position="140"/>
        <end position="162"/>
    </location>
</feature>
<keyword evidence="2" id="KW-1003">Cell membrane</keyword>
<dbReference type="CDD" id="cd06225">
    <property type="entry name" value="HAMP"/>
    <property type="match status" value="1"/>
</dbReference>
<dbReference type="SUPFAM" id="SSF158472">
    <property type="entry name" value="HAMP domain-like"/>
    <property type="match status" value="1"/>
</dbReference>
<dbReference type="InterPro" id="IPR003660">
    <property type="entry name" value="HAMP_dom"/>
</dbReference>
<protein>
    <submittedName>
        <fullName evidence="6">Methyl-accepting chemotaxis protein</fullName>
    </submittedName>
</protein>
<dbReference type="PROSITE" id="PS50885">
    <property type="entry name" value="HAMP"/>
    <property type="match status" value="1"/>
</dbReference>
<evidence type="ECO:0000256" key="2">
    <source>
        <dbReference type="ARBA" id="ARBA00022475"/>
    </source>
</evidence>
<dbReference type="STRING" id="1298598.JCM21714_2989"/>
<dbReference type="PANTHER" id="PTHR32089">
    <property type="entry name" value="METHYL-ACCEPTING CHEMOTAXIS PROTEIN MCPB"/>
    <property type="match status" value="1"/>
</dbReference>
<dbReference type="Pfam" id="PF00672">
    <property type="entry name" value="HAMP"/>
    <property type="match status" value="1"/>
</dbReference>
<dbReference type="SMART" id="SM00304">
    <property type="entry name" value="HAMP"/>
    <property type="match status" value="1"/>
</dbReference>
<evidence type="ECO:0000313" key="7">
    <source>
        <dbReference type="Proteomes" id="UP000019102"/>
    </source>
</evidence>
<keyword evidence="7" id="KW-1185">Reference proteome</keyword>
<dbReference type="PANTHER" id="PTHR32089:SF112">
    <property type="entry name" value="LYSOZYME-LIKE PROTEIN-RELATED"/>
    <property type="match status" value="1"/>
</dbReference>
<dbReference type="AlphaFoldDB" id="W4VM24"/>
<name>W4VM24_9BACI</name>
<evidence type="ECO:0000256" key="1">
    <source>
        <dbReference type="ARBA" id="ARBA00004236"/>
    </source>
</evidence>
<dbReference type="EMBL" id="BAVS01000016">
    <property type="protein sequence ID" value="GAE93878.1"/>
    <property type="molecule type" value="Genomic_DNA"/>
</dbReference>
<dbReference type="GO" id="GO:0007165">
    <property type="term" value="P:signal transduction"/>
    <property type="evidence" value="ECO:0007669"/>
    <property type="project" value="InterPro"/>
</dbReference>
<evidence type="ECO:0000256" key="4">
    <source>
        <dbReference type="SAM" id="Phobius"/>
    </source>
</evidence>
<evidence type="ECO:0000313" key="6">
    <source>
        <dbReference type="EMBL" id="GAE93878.1"/>
    </source>
</evidence>
<comment type="subcellular location">
    <subcellularLocation>
        <location evidence="1">Cell membrane</location>
    </subcellularLocation>
</comment>
<dbReference type="GO" id="GO:0005886">
    <property type="term" value="C:plasma membrane"/>
    <property type="evidence" value="ECO:0007669"/>
    <property type="project" value="UniProtKB-SubCell"/>
</dbReference>
<organism evidence="6 7">
    <name type="scientific">Gracilibacillus boraciitolerans JCM 21714</name>
    <dbReference type="NCBI Taxonomy" id="1298598"/>
    <lineage>
        <taxon>Bacteria</taxon>
        <taxon>Bacillati</taxon>
        <taxon>Bacillota</taxon>
        <taxon>Bacilli</taxon>
        <taxon>Bacillales</taxon>
        <taxon>Bacillaceae</taxon>
        <taxon>Gracilibacillus</taxon>
    </lineage>
</organism>
<keyword evidence="4" id="KW-0812">Transmembrane</keyword>
<proteinExistence type="predicted"/>
<evidence type="ECO:0000256" key="3">
    <source>
        <dbReference type="ARBA" id="ARBA00023136"/>
    </source>
</evidence>
<sequence length="269" mass="30160">MIQTATGSYKQMYEVNNKLQQIAGTTMAVTINTLTSEIENHHNKLDANLDEMESYISTIQAEEIMAAYQAYIHAWNQYQQVGENVITAAEEKQTAVAQDELYKSIAFFERSTQEMAGLQEQLSTYITEQTMNSVTRSETAMQSSIVISIIAVILAIILSWLTQNYIRKPIIKVANYLDQMAGRDLAMSPLSYNSQDEIGQLTKSMNHLRSSIQSIFTTVYQHSEESALTTNLLSNQMGETVKGIEDVSTSITEIAGTVSVPTKRNRRVF</sequence>
<dbReference type="Proteomes" id="UP000019102">
    <property type="component" value="Unassembled WGS sequence"/>
</dbReference>
<keyword evidence="4" id="KW-1133">Transmembrane helix</keyword>
<gene>
    <name evidence="6" type="ORF">JCM21714_2989</name>
</gene>
<keyword evidence="3 4" id="KW-0472">Membrane</keyword>
<accession>W4VM24</accession>
<evidence type="ECO:0000259" key="5">
    <source>
        <dbReference type="PROSITE" id="PS50885"/>
    </source>
</evidence>
<comment type="caution">
    <text evidence="6">The sequence shown here is derived from an EMBL/GenBank/DDBJ whole genome shotgun (WGS) entry which is preliminary data.</text>
</comment>
<reference evidence="6 7" key="1">
    <citation type="journal article" date="2014" name="Genome Announc.">
        <title>Draft Genome Sequence of the Boron-Tolerant and Moderately Halotolerant Bacterium Gracilibacillus boraciitolerans JCM 21714T.</title>
        <authorList>
            <person name="Ahmed I."/>
            <person name="Oshima K."/>
            <person name="Suda W."/>
            <person name="Kitamura K."/>
            <person name="Iida T."/>
            <person name="Ohmori Y."/>
            <person name="Fujiwara T."/>
            <person name="Hattori M."/>
            <person name="Ohkuma M."/>
        </authorList>
    </citation>
    <scope>NUCLEOTIDE SEQUENCE [LARGE SCALE GENOMIC DNA]</scope>
    <source>
        <strain evidence="6 7">JCM 21714</strain>
    </source>
</reference>
<dbReference type="eggNOG" id="COG0840">
    <property type="taxonomic scope" value="Bacteria"/>
</dbReference>